<evidence type="ECO:0008006" key="3">
    <source>
        <dbReference type="Google" id="ProtNLM"/>
    </source>
</evidence>
<accession>A0A552WXN8</accession>
<sequence length="605" mass="63503">MIETSHPTKKGLTLHVTQLRAVDFRGWIDLDLRPRGHALVVGEPRAGRSDLVNALRRVLDPRSTRNQPSTVDIRQTLVAGGSAGTTSVVVAPHAEVEVTLANLPNDVEQEADGALEPLLPDGTVDLSGNAGPGAPLGLRLAYRVDYDQATDSVEHRVYYPILSDPATDKFVRVPTAVRALLPVVFLDSARPLQLRAEGLLRRLVSDNDPLSSAAALHDLETEVAAAASALSANAAIEGVLDALVDDSGPARRLGDGPVTAKDIQFLPEDGSLAGLLRSFQPVLRLDDAGPLPMDSHGSTTTAVLSAAEALLLAASTGGAMIIGDDLGEGLDGPTTEHLASALRAGAAQVWITTRRADAARAFETAEIVRLTRHSGTRQVHQVQPPADRKEAGLHRHIQGQLLPALTATTIAVSEGRHDLSALGAADRRRTSPDMPLAAHGIRLISADTGSGGGTSQIPPVSKLARQLGYRVVALVDGDPAKHSAGVLTDIENECDALVRLPDNMAVERAILAGATAAQIRAAAAVFSDYGQPDPTLKKPDEDVPDAVMKLLHSKGLHEQFLDALLEETGTLPPVLVSALAAVSLCGHPGYSLLKRIDLTDPTATA</sequence>
<reference evidence="1 2" key="1">
    <citation type="submission" date="2019-07" db="EMBL/GenBank/DDBJ databases">
        <title>Georgenia wutianyii sp. nov. and Georgenia *** sp. nov. isolated from plateau pika (Ochotona curzoniae) in the Qinghai-Tibet plateau of China.</title>
        <authorList>
            <person name="Tian Z."/>
        </authorList>
    </citation>
    <scope>NUCLEOTIDE SEQUENCE [LARGE SCALE GENOMIC DNA]</scope>
    <source>
        <strain evidence="1 2">Z446</strain>
    </source>
</reference>
<comment type="caution">
    <text evidence="1">The sequence shown here is derived from an EMBL/GenBank/DDBJ whole genome shotgun (WGS) entry which is preliminary data.</text>
</comment>
<evidence type="ECO:0000313" key="2">
    <source>
        <dbReference type="Proteomes" id="UP000318693"/>
    </source>
</evidence>
<evidence type="ECO:0000313" key="1">
    <source>
        <dbReference type="EMBL" id="TRW47436.1"/>
    </source>
</evidence>
<name>A0A552WXN8_9MICO</name>
<gene>
    <name evidence="1" type="ORF">FJ693_01145</name>
</gene>
<protein>
    <recommendedName>
        <fullName evidence="3">AAA family ATPase</fullName>
    </recommendedName>
</protein>
<dbReference type="RefSeq" id="WP_143416711.1">
    <property type="nucleotide sequence ID" value="NZ_VJXR01000002.1"/>
</dbReference>
<dbReference type="EMBL" id="VJXR01000002">
    <property type="protein sequence ID" value="TRW47436.1"/>
    <property type="molecule type" value="Genomic_DNA"/>
</dbReference>
<organism evidence="1 2">
    <name type="scientific">Georgenia yuyongxinii</name>
    <dbReference type="NCBI Taxonomy" id="2589797"/>
    <lineage>
        <taxon>Bacteria</taxon>
        <taxon>Bacillati</taxon>
        <taxon>Actinomycetota</taxon>
        <taxon>Actinomycetes</taxon>
        <taxon>Micrococcales</taxon>
        <taxon>Bogoriellaceae</taxon>
        <taxon>Georgenia</taxon>
    </lineage>
</organism>
<proteinExistence type="predicted"/>
<keyword evidence="2" id="KW-1185">Reference proteome</keyword>
<dbReference type="Proteomes" id="UP000318693">
    <property type="component" value="Unassembled WGS sequence"/>
</dbReference>
<dbReference type="AlphaFoldDB" id="A0A552WXN8"/>